<evidence type="ECO:0000256" key="12">
    <source>
        <dbReference type="ARBA" id="ARBA00023034"/>
    </source>
</evidence>
<evidence type="ECO:0000256" key="1">
    <source>
        <dbReference type="ARBA" id="ARBA00004323"/>
    </source>
</evidence>
<dbReference type="InterPro" id="IPR004139">
    <property type="entry name" value="Glyco_trans_13"/>
</dbReference>
<comment type="pathway">
    <text evidence="3 20">Protein modification; protein glycosylation.</text>
</comment>
<organism evidence="21 24">
    <name type="scientific">Biomphalaria glabrata</name>
    <name type="common">Bloodfluke planorb</name>
    <name type="synonym">Freshwater snail</name>
    <dbReference type="NCBI Taxonomy" id="6526"/>
    <lineage>
        <taxon>Eukaryota</taxon>
        <taxon>Metazoa</taxon>
        <taxon>Spiralia</taxon>
        <taxon>Lophotrochozoa</taxon>
        <taxon>Mollusca</taxon>
        <taxon>Gastropoda</taxon>
        <taxon>Heterobranchia</taxon>
        <taxon>Euthyneura</taxon>
        <taxon>Panpulmonata</taxon>
        <taxon>Hygrophila</taxon>
        <taxon>Lymnaeoidea</taxon>
        <taxon>Planorbidae</taxon>
        <taxon>Biomphalaria</taxon>
    </lineage>
</organism>
<evidence type="ECO:0000256" key="14">
    <source>
        <dbReference type="ARBA" id="ARBA00023157"/>
    </source>
</evidence>
<comment type="similarity">
    <text evidence="4 20">Belongs to the glycosyltransferase 13 family.</text>
</comment>
<dbReference type="Proteomes" id="UP001165740">
    <property type="component" value="Chromosome 18"/>
</dbReference>
<dbReference type="GO" id="GO:0000139">
    <property type="term" value="C:Golgi membrane"/>
    <property type="evidence" value="ECO:0007669"/>
    <property type="project" value="UniProtKB-SubCell"/>
</dbReference>
<sequence length="432" mass="50268">MRKLIKRRFPLTQAIFLVGLAVLILNFMYYRSIARKDLLLTLEEKQSVLEKKLLSLESLVKHQRESDRDLLHRLRLANPLTYLPKGNKDSYLPILVLACNRVSVNIALDKLLQYRPSAEKFPIIVSQDCGHQETADVIKKYIHLHNITFIKQPDLSDIAVPAVHSKLVNYYKVSRHYKWALEQVFMVFNFSAVVIVEDDIEVAPDFYEYFSTLRPLLHNDSNLWCVSAWNDNGMNEKVSDEAALLYRTDFFPGLGWMLERDLWLELRSTWPITFWDDWMRHPDQRKGRQCLRPEISRTKTFGAKGVSNGAFYDKYLQHIKLNTEFVPFSKLDLSYLNKDVYNTSYTQKVYSLPLLSAADIASNQRPEEKAVRVEYKDKPGFVSIAKQFGIMEDFKSGVPRMGYNGIVSFVANARRVYLAPESPWKGYNISWN</sequence>
<evidence type="ECO:0000256" key="6">
    <source>
        <dbReference type="ARBA" id="ARBA00022676"/>
    </source>
</evidence>
<evidence type="ECO:0000256" key="18">
    <source>
        <dbReference type="ARBA" id="ARBA00041712"/>
    </source>
</evidence>
<evidence type="ECO:0000256" key="13">
    <source>
        <dbReference type="ARBA" id="ARBA00023136"/>
    </source>
</evidence>
<dbReference type="GO" id="GO:0006487">
    <property type="term" value="P:protein N-linked glycosylation"/>
    <property type="evidence" value="ECO:0007669"/>
    <property type="project" value="TreeGrafter"/>
</dbReference>
<evidence type="ECO:0000256" key="10">
    <source>
        <dbReference type="ARBA" id="ARBA00022968"/>
    </source>
</evidence>
<dbReference type="PANTHER" id="PTHR10468:SF0">
    <property type="entry name" value="ALPHA-1,3-MANNOSYL-GLYCOPROTEIN 2-BETA-N-ACETYLGLUCOSAMINYLTRANSFERASE"/>
    <property type="match status" value="1"/>
</dbReference>
<dbReference type="GO" id="GO:0030145">
    <property type="term" value="F:manganese ion binding"/>
    <property type="evidence" value="ECO:0007669"/>
    <property type="project" value="UniProtKB-UniRule"/>
</dbReference>
<evidence type="ECO:0000256" key="17">
    <source>
        <dbReference type="ARBA" id="ARBA00038949"/>
    </source>
</evidence>
<dbReference type="OrthoDB" id="440755at2759"/>
<reference evidence="22 23" key="1">
    <citation type="submission" date="2025-04" db="UniProtKB">
        <authorList>
            <consortium name="RefSeq"/>
        </authorList>
    </citation>
    <scope>IDENTIFICATION</scope>
</reference>
<dbReference type="FunFam" id="3.90.550.10:FF:000055">
    <property type="entry name" value="Alpha-1,3-mannosyl-glycoprotein 2-beta-N-acetylglucosaminyltransferase"/>
    <property type="match status" value="1"/>
</dbReference>
<accession>A0A9W2ZDB5</accession>
<dbReference type="Gene3D" id="3.10.180.20">
    <property type="entry name" value="N-Acetylglucosaminyltransferase I, Domain 2"/>
    <property type="match status" value="1"/>
</dbReference>
<dbReference type="InterPro" id="IPR052261">
    <property type="entry name" value="Glycosyltransferase_13"/>
</dbReference>
<dbReference type="RefSeq" id="XP_055873049.1">
    <property type="nucleotide sequence ID" value="XM_056017074.1"/>
</dbReference>
<proteinExistence type="inferred from homology"/>
<evidence type="ECO:0000313" key="21">
    <source>
        <dbReference type="Proteomes" id="UP001165740"/>
    </source>
</evidence>
<dbReference type="PANTHER" id="PTHR10468">
    <property type="entry name" value="PROTEIN O-LINKED-MANNOSE BETA-1,2-N-ACETYLGLUCOSAMINYLTRANSFERASE 1/ALPHA-1,3-MANNOSYL-GLYCOPROTEIN 2-BETA-N-ACETYLGLUCOSAMINYLTRANSFERASE"/>
    <property type="match status" value="1"/>
</dbReference>
<keyword evidence="7" id="KW-0808">Transferase</keyword>
<evidence type="ECO:0000256" key="5">
    <source>
        <dbReference type="ARBA" id="ARBA00022490"/>
    </source>
</evidence>
<dbReference type="GeneID" id="106069718"/>
<comment type="cofactor">
    <cofactor evidence="20">
        <name>Mn(2+)</name>
        <dbReference type="ChEBI" id="CHEBI:29035"/>
    </cofactor>
    <text evidence="20">The cofactor is mostly bound to the substrate.</text>
</comment>
<evidence type="ECO:0000256" key="9">
    <source>
        <dbReference type="ARBA" id="ARBA00022723"/>
    </source>
</evidence>
<dbReference type="GO" id="GO:0048471">
    <property type="term" value="C:perinuclear region of cytoplasm"/>
    <property type="evidence" value="ECO:0007669"/>
    <property type="project" value="UniProtKB-SubCell"/>
</dbReference>
<dbReference type="OMA" id="SHLVEYR"/>
<evidence type="ECO:0000256" key="8">
    <source>
        <dbReference type="ARBA" id="ARBA00022692"/>
    </source>
</evidence>
<evidence type="ECO:0000256" key="4">
    <source>
        <dbReference type="ARBA" id="ARBA00006492"/>
    </source>
</evidence>
<comment type="subcellular location">
    <subcellularLocation>
        <location evidence="2">Cytoplasm</location>
        <location evidence="2">Perinuclear region</location>
    </subcellularLocation>
    <subcellularLocation>
        <location evidence="1 20">Golgi apparatus membrane</location>
        <topology evidence="1 20">Single-pass type II membrane protein</topology>
    </subcellularLocation>
</comment>
<dbReference type="SUPFAM" id="SSF53448">
    <property type="entry name" value="Nucleotide-diphospho-sugar transferases"/>
    <property type="match status" value="1"/>
</dbReference>
<comment type="function">
    <text evidence="16 20">Initiates complex N-linked carbohydrate formation. Essential for the conversion of high-mannose to hybrid and complex N-glycans.</text>
</comment>
<dbReference type="GO" id="GO:0003827">
    <property type="term" value="F:alpha-1,3-mannosylglycoprotein 2-beta-N-acetylglucosaminyltransferase activity"/>
    <property type="evidence" value="ECO:0007669"/>
    <property type="project" value="UniProtKB-UniRule"/>
</dbReference>
<evidence type="ECO:0000256" key="3">
    <source>
        <dbReference type="ARBA" id="ARBA00004922"/>
    </source>
</evidence>
<dbReference type="RefSeq" id="XP_055873047.1">
    <property type="nucleotide sequence ID" value="XM_056017072.1"/>
</dbReference>
<keyword evidence="5" id="KW-0963">Cytoplasm</keyword>
<keyword evidence="8 20" id="KW-0812">Transmembrane</keyword>
<dbReference type="AlphaFoldDB" id="A0A9W2ZDB5"/>
<dbReference type="InterPro" id="IPR029044">
    <property type="entry name" value="Nucleotide-diphossugar_trans"/>
</dbReference>
<evidence type="ECO:0000313" key="22">
    <source>
        <dbReference type="RefSeq" id="XP_055873047.1"/>
    </source>
</evidence>
<keyword evidence="11 20" id="KW-1133">Transmembrane helix</keyword>
<protein>
    <recommendedName>
        <fullName evidence="17 20">Alpha-1,3-mannosyl-glycoprotein 2-beta-N-acetylglucosaminyltransferase</fullName>
        <shortName evidence="20">GNT-I</shortName>
        <shortName evidence="20">GlcNAc-T I</shortName>
        <ecNumber evidence="17 20">2.4.1.101</ecNumber>
    </recommendedName>
    <alternativeName>
        <fullName evidence="18 20">N-glycosyl-oligosaccharide-glycoprotein N-acetylglucosaminyltransferase I</fullName>
    </alternativeName>
</protein>
<feature type="transmembrane region" description="Helical" evidence="20">
    <location>
        <begin position="12"/>
        <end position="30"/>
    </location>
</feature>
<gene>
    <name evidence="22 23 24" type="primary">LOC106069718</name>
</gene>
<evidence type="ECO:0000256" key="20">
    <source>
        <dbReference type="RuleBase" id="RU368119"/>
    </source>
</evidence>
<evidence type="ECO:0000256" key="16">
    <source>
        <dbReference type="ARBA" id="ARBA00037706"/>
    </source>
</evidence>
<evidence type="ECO:0000256" key="15">
    <source>
        <dbReference type="ARBA" id="ARBA00023211"/>
    </source>
</evidence>
<keyword evidence="14" id="KW-1015">Disulfide bond</keyword>
<dbReference type="FunFam" id="3.10.180.20:FF:000001">
    <property type="entry name" value="alpha-1,3-mannosyl-glycoprotein 2-beta-N-acetylglucosaminyltransferase"/>
    <property type="match status" value="1"/>
</dbReference>
<keyword evidence="10 20" id="KW-0735">Signal-anchor</keyword>
<comment type="catalytic activity">
    <reaction evidence="19 20">
        <text>N(4)-(alpha-D-Man-(1-&gt;3)-[alpha-D-Man-(1-&gt;3)-[alpha-D-Man-(1-&gt;6)]-alpha-D-Man-(1-&gt;6)]-beta-D-Man-(1-&gt;4)-beta-D-GlcNAc-(1-&gt;4)-beta-D-GlcNAc)-L-asparaginyl-[protein] (N-glucan mannose isomer 5A1,2) + UDP-N-acetyl-alpha-D-glucosamine = N(4)-{beta-D-GlcNAc-(1-&gt;2)-alpha-D-Man-(1-&gt;3)-[alpha-D-Man-(1-&gt;3)-[alpha-D-Man-(1-&gt;6)]-alpha-D-Man-(1-&gt;6)]-beta-D-Man-(1-&gt;4)-beta-D-GlcNAc-(1-&gt;4)-beta-D-GlcNAc}-L-asparaginyl-[protein] + UDP + H(+)</text>
        <dbReference type="Rhea" id="RHEA:11456"/>
        <dbReference type="Rhea" id="RHEA-COMP:14367"/>
        <dbReference type="Rhea" id="RHEA-COMP:14368"/>
        <dbReference type="ChEBI" id="CHEBI:15378"/>
        <dbReference type="ChEBI" id="CHEBI:57705"/>
        <dbReference type="ChEBI" id="CHEBI:58223"/>
        <dbReference type="ChEBI" id="CHEBI:59087"/>
        <dbReference type="ChEBI" id="CHEBI:60625"/>
        <dbReference type="EC" id="2.4.1.101"/>
    </reaction>
</comment>
<evidence type="ECO:0000256" key="11">
    <source>
        <dbReference type="ARBA" id="ARBA00022989"/>
    </source>
</evidence>
<keyword evidence="9 20" id="KW-0479">Metal-binding</keyword>
<evidence type="ECO:0000313" key="24">
    <source>
        <dbReference type="RefSeq" id="XP_055873049.1"/>
    </source>
</evidence>
<keyword evidence="6 20" id="KW-0328">Glycosyltransferase</keyword>
<name>A0A9W2ZDB5_BIOGL</name>
<keyword evidence="21" id="KW-1185">Reference proteome</keyword>
<dbReference type="Pfam" id="PF03071">
    <property type="entry name" value="GNT-I"/>
    <property type="match status" value="1"/>
</dbReference>
<evidence type="ECO:0000313" key="23">
    <source>
        <dbReference type="RefSeq" id="XP_055873048.1"/>
    </source>
</evidence>
<dbReference type="Gene3D" id="3.90.550.10">
    <property type="entry name" value="Spore Coat Polysaccharide Biosynthesis Protein SpsA, Chain A"/>
    <property type="match status" value="1"/>
</dbReference>
<dbReference type="EC" id="2.4.1.101" evidence="17 20"/>
<keyword evidence="13 20" id="KW-0472">Membrane</keyword>
<keyword evidence="15 20" id="KW-0464">Manganese</keyword>
<evidence type="ECO:0000256" key="2">
    <source>
        <dbReference type="ARBA" id="ARBA00004556"/>
    </source>
</evidence>
<keyword evidence="12 20" id="KW-0333">Golgi apparatus</keyword>
<evidence type="ECO:0000256" key="19">
    <source>
        <dbReference type="ARBA" id="ARBA00049421"/>
    </source>
</evidence>
<dbReference type="RefSeq" id="XP_055873048.1">
    <property type="nucleotide sequence ID" value="XM_056017073.1"/>
</dbReference>
<evidence type="ECO:0000256" key="7">
    <source>
        <dbReference type="ARBA" id="ARBA00022679"/>
    </source>
</evidence>